<organism evidence="1 2">
    <name type="scientific">Holdemanella biformis DSM 3989</name>
    <dbReference type="NCBI Taxonomy" id="518637"/>
    <lineage>
        <taxon>Bacteria</taxon>
        <taxon>Bacillati</taxon>
        <taxon>Bacillota</taxon>
        <taxon>Erysipelotrichia</taxon>
        <taxon>Erysipelotrichales</taxon>
        <taxon>Erysipelotrichaceae</taxon>
        <taxon>Holdemanella</taxon>
    </lineage>
</organism>
<dbReference type="STRING" id="518637.EUBIFOR_00798"/>
<dbReference type="AlphaFoldDB" id="B7C9E1"/>
<dbReference type="Proteomes" id="UP000004315">
    <property type="component" value="Unassembled WGS sequence"/>
</dbReference>
<name>B7C9E1_9FIRM</name>
<keyword evidence="2" id="KW-1185">Reference proteome</keyword>
<dbReference type="HOGENOM" id="CLU_3026113_0_0_9"/>
<evidence type="ECO:0000313" key="2">
    <source>
        <dbReference type="Proteomes" id="UP000004315"/>
    </source>
</evidence>
<evidence type="ECO:0000313" key="1">
    <source>
        <dbReference type="EMBL" id="EEC90718.1"/>
    </source>
</evidence>
<comment type="caution">
    <text evidence="1">The sequence shown here is derived from an EMBL/GenBank/DDBJ whole genome shotgun (WGS) entry which is preliminary data.</text>
</comment>
<gene>
    <name evidence="1" type="ORF">EUBIFOR_00798</name>
</gene>
<proteinExistence type="predicted"/>
<dbReference type="EMBL" id="ABYT01000048">
    <property type="protein sequence ID" value="EEC90718.1"/>
    <property type="molecule type" value="Genomic_DNA"/>
</dbReference>
<protein>
    <submittedName>
        <fullName evidence="1">Uncharacterized protein</fullName>
    </submittedName>
</protein>
<reference evidence="1 2" key="2">
    <citation type="submission" date="2008-11" db="EMBL/GenBank/DDBJ databases">
        <title>Draft genome sequence of Eubacterium biforme (DSM 3989).</title>
        <authorList>
            <person name="Sudarsanam P."/>
            <person name="Ley R."/>
            <person name="Guruge J."/>
            <person name="Turnbaugh P.J."/>
            <person name="Mahowald M."/>
            <person name="Liep D."/>
            <person name="Gordon J."/>
        </authorList>
    </citation>
    <scope>NUCLEOTIDE SEQUENCE [LARGE SCALE GENOMIC DNA]</scope>
    <source>
        <strain evidence="1 2">DSM 3989</strain>
    </source>
</reference>
<sequence length="55" mass="5996">MYGSKHLDLSKGISPFNWGARGLVRVVVMNVHISLQAIKFLELGTGLEEAPKSIS</sequence>
<reference evidence="1 2" key="1">
    <citation type="submission" date="2008-10" db="EMBL/GenBank/DDBJ databases">
        <authorList>
            <person name="Fulton L."/>
            <person name="Clifton S."/>
            <person name="Fulton B."/>
            <person name="Xu J."/>
            <person name="Minx P."/>
            <person name="Pepin K.H."/>
            <person name="Johnson M."/>
            <person name="Bhonagiri V."/>
            <person name="Nash W.E."/>
            <person name="Mardis E.R."/>
            <person name="Wilson R.K."/>
        </authorList>
    </citation>
    <scope>NUCLEOTIDE SEQUENCE [LARGE SCALE GENOMIC DNA]</scope>
    <source>
        <strain evidence="1 2">DSM 3989</strain>
    </source>
</reference>
<accession>B7C9E1</accession>